<proteinExistence type="predicted"/>
<feature type="domain" description="CT398-like coiled coil hairpin" evidence="3">
    <location>
        <begin position="11"/>
        <end position="186"/>
    </location>
</feature>
<dbReference type="Gene3D" id="1.10.287.1490">
    <property type="match status" value="1"/>
</dbReference>
<organism evidence="4">
    <name type="scientific">marine metagenome</name>
    <dbReference type="NCBI Taxonomy" id="408172"/>
    <lineage>
        <taxon>unclassified sequences</taxon>
        <taxon>metagenomes</taxon>
        <taxon>ecological metagenomes</taxon>
    </lineage>
</organism>
<keyword evidence="1" id="KW-0175">Coiled coil</keyword>
<dbReference type="InterPro" id="IPR003743">
    <property type="entry name" value="Zf-RING_7"/>
</dbReference>
<reference evidence="4" key="1">
    <citation type="submission" date="2018-05" db="EMBL/GenBank/DDBJ databases">
        <authorList>
            <person name="Lanie J.A."/>
            <person name="Ng W.-L."/>
            <person name="Kazmierczak K.M."/>
            <person name="Andrzejewski T.M."/>
            <person name="Davidsen T.M."/>
            <person name="Wayne K.J."/>
            <person name="Tettelin H."/>
            <person name="Glass J.I."/>
            <person name="Rusch D."/>
            <person name="Podicherti R."/>
            <person name="Tsui H.-C.T."/>
            <person name="Winkler M.E."/>
        </authorList>
    </citation>
    <scope>NUCLEOTIDE SEQUENCE</scope>
</reference>
<gene>
    <name evidence="4" type="ORF">METZ01_LOCUS59955</name>
</gene>
<feature type="domain" description="C4-type zinc ribbon" evidence="2">
    <location>
        <begin position="199"/>
        <end position="230"/>
    </location>
</feature>
<accession>A0A381SUW8</accession>
<evidence type="ECO:0000259" key="3">
    <source>
        <dbReference type="Pfam" id="PF24481"/>
    </source>
</evidence>
<name>A0A381SUW8_9ZZZZ</name>
<evidence type="ECO:0000259" key="2">
    <source>
        <dbReference type="Pfam" id="PF02591"/>
    </source>
</evidence>
<feature type="coiled-coil region" evidence="1">
    <location>
        <begin position="118"/>
        <end position="156"/>
    </location>
</feature>
<dbReference type="Pfam" id="PF24481">
    <property type="entry name" value="CT398_CC"/>
    <property type="match status" value="1"/>
</dbReference>
<evidence type="ECO:0000256" key="1">
    <source>
        <dbReference type="SAM" id="Coils"/>
    </source>
</evidence>
<evidence type="ECO:0000313" key="4">
    <source>
        <dbReference type="EMBL" id="SVA07101.1"/>
    </source>
</evidence>
<dbReference type="InterPro" id="IPR056003">
    <property type="entry name" value="CT398_CC_hairpin"/>
</dbReference>
<dbReference type="EMBL" id="UINC01003526">
    <property type="protein sequence ID" value="SVA07101.1"/>
    <property type="molecule type" value="Genomic_DNA"/>
</dbReference>
<dbReference type="Pfam" id="PF02591">
    <property type="entry name" value="Zn_ribbon_9"/>
    <property type="match status" value="1"/>
</dbReference>
<dbReference type="AlphaFoldDB" id="A0A381SUW8"/>
<protein>
    <submittedName>
        <fullName evidence="4">Uncharacterized protein</fullName>
    </submittedName>
</protein>
<sequence>MLSDLEHLIRLQQIDTATEQSRQRIEAIPSQLASLQDALEKSQATLVTVQDTLADNTRVRTNVENDLAAAQGQLSKFIDQKLAVKSNIELWAIQKEIATFEDKVSHAEDQILRLMLAADELTSTVREAEAALKAEEARTKKEAAACESEKVKLQAELQQNTDTRSTVASATESRALALFEHISHQRQGIAVVEARDGLCTYCNVRLRPQVFNDLRLNNALIQCDSCQRILYFQE</sequence>